<sequence length="258" mass="29352">MEKFQVKIKNYGSRSKKLLVEGENNPVAREKNSSRPARATQSTQHPLKNESRALRINTRTDEADRYRSRLILLVAFFLLKMPRVSNDMQVVSSKSRANGNEQALVISARPVKRLKTGDPTDDISLSEFLDFCHIPPDDPHVWALIKKHQIHHWSAFKGVSSFRLESILKFEFGPAQLINNFLSILSNLNTIKHWYRGPLLILPPGSGLLLEPARTPANAVKGTLNRQSRRCQRYTQSSGIPLEKSEGKPYRERGTRNC</sequence>
<feature type="region of interest" description="Disordered" evidence="1">
    <location>
        <begin position="17"/>
        <end position="53"/>
    </location>
</feature>
<dbReference type="AlphaFoldDB" id="A0A2N5U8R9"/>
<protein>
    <submittedName>
        <fullName evidence="2">Uncharacterized protein</fullName>
    </submittedName>
</protein>
<proteinExistence type="predicted"/>
<dbReference type="Proteomes" id="UP000235392">
    <property type="component" value="Unassembled WGS sequence"/>
</dbReference>
<feature type="region of interest" description="Disordered" evidence="1">
    <location>
        <begin position="235"/>
        <end position="258"/>
    </location>
</feature>
<name>A0A2N5U8R9_9BASI</name>
<comment type="caution">
    <text evidence="2">The sequence shown here is derived from an EMBL/GenBank/DDBJ whole genome shotgun (WGS) entry which is preliminary data.</text>
</comment>
<reference evidence="2 3" key="1">
    <citation type="submission" date="2017-11" db="EMBL/GenBank/DDBJ databases">
        <title>De novo assembly and phasing of dikaryotic genomes from two isolates of Puccinia coronata f. sp. avenae, the causal agent of oat crown rust.</title>
        <authorList>
            <person name="Miller M.E."/>
            <person name="Zhang Y."/>
            <person name="Omidvar V."/>
            <person name="Sperschneider J."/>
            <person name="Schwessinger B."/>
            <person name="Raley C."/>
            <person name="Palmer J.M."/>
            <person name="Garnica D."/>
            <person name="Upadhyaya N."/>
            <person name="Rathjen J."/>
            <person name="Taylor J.M."/>
            <person name="Park R.F."/>
            <person name="Dodds P.N."/>
            <person name="Hirsch C.D."/>
            <person name="Kianian S.F."/>
            <person name="Figueroa M."/>
        </authorList>
    </citation>
    <scope>NUCLEOTIDE SEQUENCE [LARGE SCALE GENOMIC DNA]</scope>
    <source>
        <strain evidence="2">12SD80</strain>
    </source>
</reference>
<accession>A0A2N5U8R9</accession>
<organism evidence="2 3">
    <name type="scientific">Puccinia coronata f. sp. avenae</name>
    <dbReference type="NCBI Taxonomy" id="200324"/>
    <lineage>
        <taxon>Eukaryota</taxon>
        <taxon>Fungi</taxon>
        <taxon>Dikarya</taxon>
        <taxon>Basidiomycota</taxon>
        <taxon>Pucciniomycotina</taxon>
        <taxon>Pucciniomycetes</taxon>
        <taxon>Pucciniales</taxon>
        <taxon>Pucciniaceae</taxon>
        <taxon>Puccinia</taxon>
    </lineage>
</organism>
<evidence type="ECO:0000313" key="3">
    <source>
        <dbReference type="Proteomes" id="UP000235392"/>
    </source>
</evidence>
<feature type="compositionally biased region" description="Basic and acidic residues" evidence="1">
    <location>
        <begin position="243"/>
        <end position="258"/>
    </location>
</feature>
<gene>
    <name evidence="2" type="ORF">PCASD_11605</name>
</gene>
<evidence type="ECO:0000256" key="1">
    <source>
        <dbReference type="SAM" id="MobiDB-lite"/>
    </source>
</evidence>
<dbReference type="EMBL" id="PGCI01000204">
    <property type="protein sequence ID" value="PLW34136.1"/>
    <property type="molecule type" value="Genomic_DNA"/>
</dbReference>
<evidence type="ECO:0000313" key="2">
    <source>
        <dbReference type="EMBL" id="PLW34136.1"/>
    </source>
</evidence>